<reference evidence="2" key="1">
    <citation type="submission" date="2005-10" db="EMBL/GenBank/DDBJ databases">
        <authorList>
            <person name="Loftus B.J."/>
            <person name="Nene V.M."/>
            <person name="Hannick L.I."/>
            <person name="Bidwell S."/>
            <person name="Haas B."/>
            <person name="Amedeo P."/>
            <person name="Orvis J."/>
            <person name="Wortman J.R."/>
            <person name="White O.R."/>
            <person name="Salzberg S."/>
            <person name="Shumway M."/>
            <person name="Koo H."/>
            <person name="Zhao Y."/>
            <person name="Holmes M."/>
            <person name="Miller J."/>
            <person name="Schatz M."/>
            <person name="Pop M."/>
            <person name="Pai G."/>
            <person name="Utterback T."/>
            <person name="Rogers Y.-H."/>
            <person name="Kravitz S."/>
            <person name="Fraser C.M."/>
        </authorList>
    </citation>
    <scope>NUCLEOTIDE SEQUENCE</scope>
    <source>
        <strain evidence="2">Liverpool</strain>
    </source>
</reference>
<evidence type="ECO:0000256" key="1">
    <source>
        <dbReference type="SAM" id="MobiDB-lite"/>
    </source>
</evidence>
<gene>
    <name evidence="2" type="ORF">AaeL_AAEL007074</name>
</gene>
<evidence type="ECO:0000313" key="3">
    <source>
        <dbReference type="Proteomes" id="UP000682892"/>
    </source>
</evidence>
<name>Q173N3_AEDAE</name>
<feature type="non-terminal residue" evidence="2">
    <location>
        <position position="1"/>
    </location>
</feature>
<dbReference type="Proteomes" id="UP000682892">
    <property type="component" value="Chromosome 1"/>
</dbReference>
<accession>Q173N3</accession>
<dbReference type="HOGENOM" id="CLU_2055430_0_0_1"/>
<protein>
    <submittedName>
        <fullName evidence="2">AAEL007074-PA</fullName>
    </submittedName>
</protein>
<feature type="compositionally biased region" description="Polar residues" evidence="1">
    <location>
        <begin position="47"/>
        <end position="56"/>
    </location>
</feature>
<organism evidence="2 3">
    <name type="scientific">Aedes aegypti</name>
    <name type="common">Yellowfever mosquito</name>
    <name type="synonym">Culex aegypti</name>
    <dbReference type="NCBI Taxonomy" id="7159"/>
    <lineage>
        <taxon>Eukaryota</taxon>
        <taxon>Metazoa</taxon>
        <taxon>Ecdysozoa</taxon>
        <taxon>Arthropoda</taxon>
        <taxon>Hexapoda</taxon>
        <taxon>Insecta</taxon>
        <taxon>Pterygota</taxon>
        <taxon>Neoptera</taxon>
        <taxon>Endopterygota</taxon>
        <taxon>Diptera</taxon>
        <taxon>Nematocera</taxon>
        <taxon>Culicoidea</taxon>
        <taxon>Culicidae</taxon>
        <taxon>Culicinae</taxon>
        <taxon>Aedini</taxon>
        <taxon>Aedes</taxon>
        <taxon>Stegomyia</taxon>
    </lineage>
</organism>
<dbReference type="EMBL" id="CH477419">
    <property type="protein sequence ID" value="EAT41260.1"/>
    <property type="molecule type" value="Genomic_DNA"/>
</dbReference>
<dbReference type="AlphaFoldDB" id="Q173N3"/>
<feature type="region of interest" description="Disordered" evidence="1">
    <location>
        <begin position="31"/>
        <end position="67"/>
    </location>
</feature>
<reference evidence="2" key="2">
    <citation type="journal article" date="2007" name="Science">
        <title>Genome sequence of Aedes aegypti, a major arbovirus vector.</title>
        <authorList>
            <person name="Nene V."/>
            <person name="Wortman J.R."/>
            <person name="Lawson D."/>
            <person name="Haas B."/>
            <person name="Kodira C."/>
            <person name="Tu Z.J."/>
            <person name="Loftus B."/>
            <person name="Xi Z."/>
            <person name="Megy K."/>
            <person name="Grabherr M."/>
            <person name="Ren Q."/>
            <person name="Zdobnov E.M."/>
            <person name="Lobo N.F."/>
            <person name="Campbell K.S."/>
            <person name="Brown S.E."/>
            <person name="Bonaldo M.F."/>
            <person name="Zhu J."/>
            <person name="Sinkins S.P."/>
            <person name="Hogenkamp D.G."/>
            <person name="Amedeo P."/>
            <person name="Arensburger P."/>
            <person name="Atkinson P.W."/>
            <person name="Bidwell S."/>
            <person name="Biedler J."/>
            <person name="Birney E."/>
            <person name="Bruggner R.V."/>
            <person name="Costas J."/>
            <person name="Coy M.R."/>
            <person name="Crabtree J."/>
            <person name="Crawford M."/>
            <person name="Debruyn B."/>
            <person name="Decaprio D."/>
            <person name="Eiglmeier K."/>
            <person name="Eisenstadt E."/>
            <person name="El-Dorry H."/>
            <person name="Gelbart W.M."/>
            <person name="Gomes S.L."/>
            <person name="Hammond M."/>
            <person name="Hannick L.I."/>
            <person name="Hogan J.R."/>
            <person name="Holmes M.H."/>
            <person name="Jaffe D."/>
            <person name="Johnston J.S."/>
            <person name="Kennedy R.C."/>
            <person name="Koo H."/>
            <person name="Kravitz S."/>
            <person name="Kriventseva E.V."/>
            <person name="Kulp D."/>
            <person name="Labutti K."/>
            <person name="Lee E."/>
            <person name="Li S."/>
            <person name="Lovin D.D."/>
            <person name="Mao C."/>
            <person name="Mauceli E."/>
            <person name="Menck C.F."/>
            <person name="Miller J.R."/>
            <person name="Montgomery P."/>
            <person name="Mori A."/>
            <person name="Nascimento A.L."/>
            <person name="Naveira H.F."/>
            <person name="Nusbaum C."/>
            <person name="O'leary S."/>
            <person name="Orvis J."/>
            <person name="Pertea M."/>
            <person name="Quesneville H."/>
            <person name="Reidenbach K.R."/>
            <person name="Rogers Y.H."/>
            <person name="Roth C.W."/>
            <person name="Schneider J.R."/>
            <person name="Schatz M."/>
            <person name="Shumway M."/>
            <person name="Stanke M."/>
            <person name="Stinson E.O."/>
            <person name="Tubio J.M."/>
            <person name="Vanzee J.P."/>
            <person name="Verjovski-Almeida S."/>
            <person name="Werner D."/>
            <person name="White O."/>
            <person name="Wyder S."/>
            <person name="Zeng Q."/>
            <person name="Zhao Q."/>
            <person name="Zhao Y."/>
            <person name="Hill C.A."/>
            <person name="Raikhel A.S."/>
            <person name="Soares M.B."/>
            <person name="Knudson D.L."/>
            <person name="Lee N.H."/>
            <person name="Galagan J."/>
            <person name="Salzberg S.L."/>
            <person name="Paulsen I.T."/>
            <person name="Dimopoulos G."/>
            <person name="Collins F.H."/>
            <person name="Birren B."/>
            <person name="Fraser-Liggett C.M."/>
            <person name="Severson D.W."/>
        </authorList>
    </citation>
    <scope>NUCLEOTIDE SEQUENCE [LARGE SCALE GENOMIC DNA]</scope>
    <source>
        <strain evidence="2">Liverpool</strain>
    </source>
</reference>
<evidence type="ECO:0000313" key="2">
    <source>
        <dbReference type="EMBL" id="EAT41260.1"/>
    </source>
</evidence>
<reference evidence="2" key="3">
    <citation type="submission" date="2012-09" db="EMBL/GenBank/DDBJ databases">
        <authorList>
            <consortium name="VectorBase"/>
        </authorList>
    </citation>
    <scope>NUCLEOTIDE SEQUENCE</scope>
    <source>
        <strain evidence="2">Liverpool</strain>
    </source>
</reference>
<dbReference type="PaxDb" id="7159-AAEL007074-PA"/>
<sequence>SHPVQAARAKHGFHNYGCVCSVVATDPSATAPIESANDRDIQRNRHNLSAPNSNVDRSPAGRYNKQPHQQDNFAAMCGFNMPQATGSVVSEGTAGQGNGTAVNAYNGDAISKQANKQIAK</sequence>
<proteinExistence type="predicted"/>